<dbReference type="GeneID" id="29001700"/>
<gene>
    <name evidence="2" type="ORF">PHYBLDRAFT_61366</name>
</gene>
<dbReference type="EMBL" id="KV440971">
    <property type="protein sequence ID" value="OAD80318.1"/>
    <property type="molecule type" value="Genomic_DNA"/>
</dbReference>
<accession>A0A167QUZ4</accession>
<dbReference type="RefSeq" id="XP_018298358.1">
    <property type="nucleotide sequence ID" value="XM_018440794.1"/>
</dbReference>
<reference evidence="3" key="1">
    <citation type="submission" date="2015-06" db="EMBL/GenBank/DDBJ databases">
        <title>Expansion of signal transduction pathways in fungi by whole-genome duplication.</title>
        <authorList>
            <consortium name="DOE Joint Genome Institute"/>
            <person name="Corrochano L.M."/>
            <person name="Kuo A."/>
            <person name="Marcet-Houben M."/>
            <person name="Polaino S."/>
            <person name="Salamov A."/>
            <person name="Villalobos J.M."/>
            <person name="Alvarez M.I."/>
            <person name="Avalos J."/>
            <person name="Benito E.P."/>
            <person name="Benoit I."/>
            <person name="Burger G."/>
            <person name="Camino L.P."/>
            <person name="Canovas D."/>
            <person name="Cerda-Olmedo E."/>
            <person name="Cheng J.-F."/>
            <person name="Dominguez A."/>
            <person name="Elias M."/>
            <person name="Eslava A.P."/>
            <person name="Glaser F."/>
            <person name="Grimwood J."/>
            <person name="Gutierrez G."/>
            <person name="Heitman J."/>
            <person name="Henrissat B."/>
            <person name="Iturriaga E.A."/>
            <person name="Lang B.F."/>
            <person name="Lavin J.L."/>
            <person name="Lee S."/>
            <person name="Li W."/>
            <person name="Lindquist E."/>
            <person name="Lopez-Garcia S."/>
            <person name="Luque E.M."/>
            <person name="Marcos A.T."/>
            <person name="Martin J."/>
            <person name="McCluskey K."/>
            <person name="Medina H.R."/>
            <person name="Miralles-Duran A."/>
            <person name="Miyazaki A."/>
            <person name="Munoz-Torres E."/>
            <person name="Oguiza J.A."/>
            <person name="Ohm R."/>
            <person name="Olmedo M."/>
            <person name="Orejas M."/>
            <person name="Ortiz-Castellanos L."/>
            <person name="Pisabarro A.G."/>
            <person name="Rodriguez-Romero J."/>
            <person name="Ruiz-Herrera J."/>
            <person name="Ruiz-Vazquez R."/>
            <person name="Sanz C."/>
            <person name="Schackwitz W."/>
            <person name="Schmutz J."/>
            <person name="Shahriari M."/>
            <person name="Shelest E."/>
            <person name="Silva-Franco F."/>
            <person name="Soanes D."/>
            <person name="Syed K."/>
            <person name="Tagua V.G."/>
            <person name="Talbot N.J."/>
            <person name="Thon M."/>
            <person name="De vries R.P."/>
            <person name="Wiebenga A."/>
            <person name="Yadav J.S."/>
            <person name="Braun E.L."/>
            <person name="Baker S."/>
            <person name="Garre V."/>
            <person name="Horwitz B."/>
            <person name="Torres-Martinez S."/>
            <person name="Idnurm A."/>
            <person name="Herrera-Estrella A."/>
            <person name="Gabaldon T."/>
            <person name="Grigoriev I.V."/>
        </authorList>
    </citation>
    <scope>NUCLEOTIDE SEQUENCE [LARGE SCALE GENOMIC DNA]</scope>
    <source>
        <strain evidence="3">NRRL 1555(-)</strain>
    </source>
</reference>
<name>A0A167QUZ4_PHYB8</name>
<feature type="transmembrane region" description="Helical" evidence="1">
    <location>
        <begin position="60"/>
        <end position="80"/>
    </location>
</feature>
<dbReference type="AlphaFoldDB" id="A0A167QUZ4"/>
<keyword evidence="1" id="KW-1133">Transmembrane helix</keyword>
<sequence length="103" mass="11607">MDRNSSDHTTLLQSSMPKLALSLAQRNRLFFYSGVNFGLNTGVLCLILEQRLLTSVTLSFFGILDPAFVLAVSVVSQRFYCVEYCNSRNVHMVCDFSWSMLGL</sequence>
<protein>
    <submittedName>
        <fullName evidence="2">Uncharacterized protein</fullName>
    </submittedName>
</protein>
<proteinExistence type="predicted"/>
<evidence type="ECO:0000256" key="1">
    <source>
        <dbReference type="SAM" id="Phobius"/>
    </source>
</evidence>
<feature type="transmembrane region" description="Helical" evidence="1">
    <location>
        <begin position="29"/>
        <end position="48"/>
    </location>
</feature>
<keyword evidence="1" id="KW-0472">Membrane</keyword>
<organism evidence="2 3">
    <name type="scientific">Phycomyces blakesleeanus (strain ATCC 8743b / DSM 1359 / FGSC 10004 / NBRC 33097 / NRRL 1555)</name>
    <dbReference type="NCBI Taxonomy" id="763407"/>
    <lineage>
        <taxon>Eukaryota</taxon>
        <taxon>Fungi</taxon>
        <taxon>Fungi incertae sedis</taxon>
        <taxon>Mucoromycota</taxon>
        <taxon>Mucoromycotina</taxon>
        <taxon>Mucoromycetes</taxon>
        <taxon>Mucorales</taxon>
        <taxon>Phycomycetaceae</taxon>
        <taxon>Phycomyces</taxon>
    </lineage>
</organism>
<keyword evidence="3" id="KW-1185">Reference proteome</keyword>
<evidence type="ECO:0000313" key="2">
    <source>
        <dbReference type="EMBL" id="OAD80318.1"/>
    </source>
</evidence>
<evidence type="ECO:0000313" key="3">
    <source>
        <dbReference type="Proteomes" id="UP000077315"/>
    </source>
</evidence>
<dbReference type="InParanoid" id="A0A167QUZ4"/>
<dbReference type="VEuPathDB" id="FungiDB:PHYBLDRAFT_61366"/>
<dbReference type="Proteomes" id="UP000077315">
    <property type="component" value="Unassembled WGS sequence"/>
</dbReference>
<keyword evidence="1" id="KW-0812">Transmembrane</keyword>